<gene>
    <name evidence="4" type="ORF">CLPU_13c00460</name>
</gene>
<dbReference type="GO" id="GO:0044281">
    <property type="term" value="P:small molecule metabolic process"/>
    <property type="evidence" value="ECO:0007669"/>
    <property type="project" value="UniProtKB-ARBA"/>
</dbReference>
<evidence type="ECO:0000256" key="3">
    <source>
        <dbReference type="ARBA" id="ARBA00022842"/>
    </source>
</evidence>
<dbReference type="NCBIfam" id="TIGR01549">
    <property type="entry name" value="HAD-SF-IA-v1"/>
    <property type="match status" value="1"/>
</dbReference>
<evidence type="ECO:0000313" key="4">
    <source>
        <dbReference type="EMBL" id="KNF07704.1"/>
    </source>
</evidence>
<evidence type="ECO:0000256" key="1">
    <source>
        <dbReference type="ARBA" id="ARBA00001946"/>
    </source>
</evidence>
<dbReference type="InterPro" id="IPR023214">
    <property type="entry name" value="HAD_sf"/>
</dbReference>
<dbReference type="PANTHER" id="PTHR46470">
    <property type="entry name" value="N-ACYLNEURAMINATE-9-PHOSPHATASE"/>
    <property type="match status" value="1"/>
</dbReference>
<dbReference type="SUPFAM" id="SSF56784">
    <property type="entry name" value="HAD-like"/>
    <property type="match status" value="1"/>
</dbReference>
<dbReference type="Gene3D" id="3.40.50.1000">
    <property type="entry name" value="HAD superfamily/HAD-like"/>
    <property type="match status" value="1"/>
</dbReference>
<keyword evidence="2" id="KW-0378">Hydrolase</keyword>
<dbReference type="InterPro" id="IPR036412">
    <property type="entry name" value="HAD-like_sf"/>
</dbReference>
<keyword evidence="3" id="KW-0460">Magnesium</keyword>
<reference evidence="5" key="1">
    <citation type="submission" date="2015-07" db="EMBL/GenBank/DDBJ databases">
        <title>Draft genome sequence of the purine-degrading Gottschalkia purinilyticum DSM 1384 (formerly Clostridium purinilyticum).</title>
        <authorList>
            <person name="Poehlein A."/>
            <person name="Schiel-Bengelsdorf B."/>
            <person name="Bengelsdorf F.R."/>
            <person name="Daniel R."/>
            <person name="Duerre P."/>
        </authorList>
    </citation>
    <scope>NUCLEOTIDE SEQUENCE [LARGE SCALE GENOMIC DNA]</scope>
    <source>
        <strain evidence="5">DSM 1384</strain>
    </source>
</reference>
<proteinExistence type="predicted"/>
<dbReference type="STRING" id="1503.CLPU_13c00460"/>
<dbReference type="AlphaFoldDB" id="A0A0L0W836"/>
<dbReference type="GO" id="GO:0016787">
    <property type="term" value="F:hydrolase activity"/>
    <property type="evidence" value="ECO:0007669"/>
    <property type="project" value="UniProtKB-KW"/>
</dbReference>
<organism evidence="4 5">
    <name type="scientific">Gottschalkia purinilytica</name>
    <name type="common">Clostridium purinilyticum</name>
    <dbReference type="NCBI Taxonomy" id="1503"/>
    <lineage>
        <taxon>Bacteria</taxon>
        <taxon>Bacillati</taxon>
        <taxon>Bacillota</taxon>
        <taxon>Tissierellia</taxon>
        <taxon>Tissierellales</taxon>
        <taxon>Gottschalkiaceae</taxon>
        <taxon>Gottschalkia</taxon>
    </lineage>
</organism>
<dbReference type="InterPro" id="IPR006439">
    <property type="entry name" value="HAD-SF_hydro_IA"/>
</dbReference>
<keyword evidence="5" id="KW-1185">Reference proteome</keyword>
<evidence type="ECO:0000313" key="5">
    <source>
        <dbReference type="Proteomes" id="UP000037267"/>
    </source>
</evidence>
<evidence type="ECO:0000256" key="2">
    <source>
        <dbReference type="ARBA" id="ARBA00022801"/>
    </source>
</evidence>
<dbReference type="Pfam" id="PF13242">
    <property type="entry name" value="Hydrolase_like"/>
    <property type="match status" value="1"/>
</dbReference>
<sequence>MIITADDVGVAKPDIKIFDIACKKVKISPSNCYYIGDDLKTDILSCEKVGIKGIWLNRKNIKLTYQMLK</sequence>
<dbReference type="InterPro" id="IPR051400">
    <property type="entry name" value="HAD-like_hydrolase"/>
</dbReference>
<dbReference type="PANTHER" id="PTHR46470:SF4">
    <property type="entry name" value="5-AMINO-6-(5-PHOSPHO-D-RIBITYLAMINO)URACIL PHOSPHATASE YIGB"/>
    <property type="match status" value="1"/>
</dbReference>
<comment type="cofactor">
    <cofactor evidence="1">
        <name>Mg(2+)</name>
        <dbReference type="ChEBI" id="CHEBI:18420"/>
    </cofactor>
</comment>
<protein>
    <submittedName>
        <fullName evidence="4">Haloacid dehalogenase superfamily, subfamily IA</fullName>
    </submittedName>
</protein>
<dbReference type="EMBL" id="LGSS01000013">
    <property type="protein sequence ID" value="KNF07704.1"/>
    <property type="molecule type" value="Genomic_DNA"/>
</dbReference>
<dbReference type="Proteomes" id="UP000037267">
    <property type="component" value="Unassembled WGS sequence"/>
</dbReference>
<accession>A0A0L0W836</accession>
<comment type="caution">
    <text evidence="4">The sequence shown here is derived from an EMBL/GenBank/DDBJ whole genome shotgun (WGS) entry which is preliminary data.</text>
</comment>
<name>A0A0L0W836_GOTPU</name>